<evidence type="ECO:0000256" key="1">
    <source>
        <dbReference type="SAM" id="Phobius"/>
    </source>
</evidence>
<proteinExistence type="predicted"/>
<accession>A0A5M6CJV1</accession>
<evidence type="ECO:0000313" key="2">
    <source>
        <dbReference type="EMBL" id="KAA5533389.1"/>
    </source>
</evidence>
<keyword evidence="3" id="KW-1185">Reference proteome</keyword>
<gene>
    <name evidence="2" type="ORF">F0919_12665</name>
</gene>
<keyword evidence="1" id="KW-0812">Transmembrane</keyword>
<reference evidence="2 3" key="1">
    <citation type="submission" date="2019-09" db="EMBL/GenBank/DDBJ databases">
        <title>Genome sequence and assembly of Taibaiella sp.</title>
        <authorList>
            <person name="Chhetri G."/>
        </authorList>
    </citation>
    <scope>NUCLEOTIDE SEQUENCE [LARGE SCALE GENOMIC DNA]</scope>
    <source>
        <strain evidence="2 3">KVB11</strain>
    </source>
</reference>
<keyword evidence="1" id="KW-1133">Transmembrane helix</keyword>
<organism evidence="2 3">
    <name type="scientific">Taibaiella lutea</name>
    <dbReference type="NCBI Taxonomy" id="2608001"/>
    <lineage>
        <taxon>Bacteria</taxon>
        <taxon>Pseudomonadati</taxon>
        <taxon>Bacteroidota</taxon>
        <taxon>Chitinophagia</taxon>
        <taxon>Chitinophagales</taxon>
        <taxon>Chitinophagaceae</taxon>
        <taxon>Taibaiella</taxon>
    </lineage>
</organism>
<protein>
    <submittedName>
        <fullName evidence="2">DUF983 domain-containing protein</fullName>
    </submittedName>
</protein>
<name>A0A5M6CJV1_9BACT</name>
<feature type="transmembrane region" description="Helical" evidence="1">
    <location>
        <begin position="63"/>
        <end position="83"/>
    </location>
</feature>
<dbReference type="RefSeq" id="WP_150033136.1">
    <property type="nucleotide sequence ID" value="NZ_VWSH01000003.1"/>
</dbReference>
<dbReference type="Proteomes" id="UP000323632">
    <property type="component" value="Unassembled WGS sequence"/>
</dbReference>
<dbReference type="AlphaFoldDB" id="A0A5M6CJV1"/>
<sequence length="127" mass="14574">MSSKNPLLIPSLLTEKCPKCRRGNIFTQKSIFPLNTCLQVNEYCGHCNQKIKVENNYGQGMNFVFIVIVFIVTAIIYSLTLGLSFKDNSIFYYLGVGIILSLLLQPWLMRLSRVLFLYLVIPFDKTK</sequence>
<comment type="caution">
    <text evidence="2">The sequence shown here is derived from an EMBL/GenBank/DDBJ whole genome shotgun (WGS) entry which is preliminary data.</text>
</comment>
<evidence type="ECO:0000313" key="3">
    <source>
        <dbReference type="Proteomes" id="UP000323632"/>
    </source>
</evidence>
<dbReference type="EMBL" id="VWSH01000003">
    <property type="protein sequence ID" value="KAA5533389.1"/>
    <property type="molecule type" value="Genomic_DNA"/>
</dbReference>
<keyword evidence="1" id="KW-0472">Membrane</keyword>
<feature type="transmembrane region" description="Helical" evidence="1">
    <location>
        <begin position="90"/>
        <end position="108"/>
    </location>
</feature>